<dbReference type="InterPro" id="IPR000182">
    <property type="entry name" value="GNAT_dom"/>
</dbReference>
<dbReference type="AlphaFoldDB" id="A0A6G8RVL4"/>
<reference evidence="3 4" key="1">
    <citation type="submission" date="2020-03" db="EMBL/GenBank/DDBJ databases">
        <authorList>
            <person name="Zhu W."/>
        </authorList>
    </citation>
    <scope>NUCLEOTIDE SEQUENCE [LARGE SCALE GENOMIC DNA]</scope>
    <source>
        <strain evidence="3 4">323-1</strain>
    </source>
</reference>
<dbReference type="CDD" id="cd04301">
    <property type="entry name" value="NAT_SF"/>
    <property type="match status" value="1"/>
</dbReference>
<dbReference type="EMBL" id="CP049801">
    <property type="protein sequence ID" value="QIO05976.1"/>
    <property type="molecule type" value="Genomic_DNA"/>
</dbReference>
<dbReference type="PROSITE" id="PS51186">
    <property type="entry name" value="GNAT"/>
    <property type="match status" value="1"/>
</dbReference>
<dbReference type="RefSeq" id="WP_166009864.1">
    <property type="nucleotide sequence ID" value="NZ_CP049801.1"/>
</dbReference>
<evidence type="ECO:0000259" key="2">
    <source>
        <dbReference type="PROSITE" id="PS51186"/>
    </source>
</evidence>
<accession>A0A6G8RVL4</accession>
<feature type="domain" description="N-acetyltransferase" evidence="2">
    <location>
        <begin position="2"/>
        <end position="162"/>
    </location>
</feature>
<dbReference type="PANTHER" id="PTHR13947:SF37">
    <property type="entry name" value="LD18367P"/>
    <property type="match status" value="1"/>
</dbReference>
<dbReference type="InterPro" id="IPR050769">
    <property type="entry name" value="NAT_camello-type"/>
</dbReference>
<organism evidence="3 4">
    <name type="scientific">Acinetobacter shaoyimingii</name>
    <dbReference type="NCBI Taxonomy" id="2715164"/>
    <lineage>
        <taxon>Bacteria</taxon>
        <taxon>Pseudomonadati</taxon>
        <taxon>Pseudomonadota</taxon>
        <taxon>Gammaproteobacteria</taxon>
        <taxon>Moraxellales</taxon>
        <taxon>Moraxellaceae</taxon>
        <taxon>Acinetobacter</taxon>
    </lineage>
</organism>
<evidence type="ECO:0000256" key="1">
    <source>
        <dbReference type="ARBA" id="ARBA00022679"/>
    </source>
</evidence>
<keyword evidence="1 3" id="KW-0808">Transferase</keyword>
<evidence type="ECO:0000313" key="3">
    <source>
        <dbReference type="EMBL" id="QIO05976.1"/>
    </source>
</evidence>
<proteinExistence type="predicted"/>
<protein>
    <submittedName>
        <fullName evidence="3">GNAT family N-acetyltransferase</fullName>
    </submittedName>
</protein>
<evidence type="ECO:0000313" key="4">
    <source>
        <dbReference type="Proteomes" id="UP000502297"/>
    </source>
</evidence>
<dbReference type="GO" id="GO:0008080">
    <property type="term" value="F:N-acetyltransferase activity"/>
    <property type="evidence" value="ECO:0007669"/>
    <property type="project" value="InterPro"/>
</dbReference>
<keyword evidence="4" id="KW-1185">Reference proteome</keyword>
<dbReference type="KEGG" id="asha:G8E00_08445"/>
<gene>
    <name evidence="3" type="ORF">G8E00_08445</name>
</gene>
<dbReference type="Gene3D" id="3.40.630.30">
    <property type="match status" value="1"/>
</dbReference>
<dbReference type="Pfam" id="PF00583">
    <property type="entry name" value="Acetyltransf_1"/>
    <property type="match status" value="1"/>
</dbReference>
<dbReference type="PANTHER" id="PTHR13947">
    <property type="entry name" value="GNAT FAMILY N-ACETYLTRANSFERASE"/>
    <property type="match status" value="1"/>
</dbReference>
<dbReference type="Proteomes" id="UP000502297">
    <property type="component" value="Chromosome"/>
</dbReference>
<sequence length="163" mass="18413">MFQIRVIQASDNPELASIVREVSKEFGLAPESGFAVADPSLDDLYAVYTQPHSQYWVIVDEHNKVYGGAGLSPLKGAEHILEIQKMYFLPELRGHGFAKKLLELCFEFAQQHGVQSCYLETTKNLSQAIKLYEKLGFKYLDAPLGQTGHSHACEYWMEKDLTV</sequence>
<dbReference type="SUPFAM" id="SSF55729">
    <property type="entry name" value="Acyl-CoA N-acyltransferases (Nat)"/>
    <property type="match status" value="1"/>
</dbReference>
<name>A0A6G8RVL4_9GAMM</name>
<dbReference type="InterPro" id="IPR016181">
    <property type="entry name" value="Acyl_CoA_acyltransferase"/>
</dbReference>